<dbReference type="EMBL" id="HBGV01019233">
    <property type="protein sequence ID" value="CAD9517973.1"/>
    <property type="molecule type" value="Transcribed_RNA"/>
</dbReference>
<dbReference type="SUPFAM" id="SSF53927">
    <property type="entry name" value="Cytidine deaminase-like"/>
    <property type="match status" value="1"/>
</dbReference>
<proteinExistence type="predicted"/>
<accession>A0A7S2N365</accession>
<name>A0A7S2N365_9STRA</name>
<dbReference type="InterPro" id="IPR016193">
    <property type="entry name" value="Cytidine_deaminase-like"/>
</dbReference>
<evidence type="ECO:0008006" key="2">
    <source>
        <dbReference type="Google" id="ProtNLM"/>
    </source>
</evidence>
<organism evidence="1">
    <name type="scientific">Helicotheca tamesis</name>
    <dbReference type="NCBI Taxonomy" id="374047"/>
    <lineage>
        <taxon>Eukaryota</taxon>
        <taxon>Sar</taxon>
        <taxon>Stramenopiles</taxon>
        <taxon>Ochrophyta</taxon>
        <taxon>Bacillariophyta</taxon>
        <taxon>Mediophyceae</taxon>
        <taxon>Lithodesmiophycidae</taxon>
        <taxon>Lithodesmiales</taxon>
        <taxon>Lithodesmiaceae</taxon>
        <taxon>Helicotheca</taxon>
    </lineage>
</organism>
<gene>
    <name evidence="1" type="ORF">HTAM1171_LOCUS11914</name>
</gene>
<dbReference type="AlphaFoldDB" id="A0A7S2N365"/>
<sequence length="137" mass="15428">MNNNKMFSGLLVGNNFVSIGESSPAAGARLRGGFANSSCLQSISRHAEMDSLRWTRTHYVRKAHLVVVRWKSDGTFGNSRPCLHCIKRIIQYHSNVNSVTFFEEGGWFTQRPEVCVLFSQLSSAEQIRMGRVTANKF</sequence>
<protein>
    <recommendedName>
        <fullName evidence="2">CMP/dCMP-type deaminase domain-containing protein</fullName>
    </recommendedName>
</protein>
<dbReference type="GO" id="GO:0003824">
    <property type="term" value="F:catalytic activity"/>
    <property type="evidence" value="ECO:0007669"/>
    <property type="project" value="InterPro"/>
</dbReference>
<reference evidence="1" key="1">
    <citation type="submission" date="2021-01" db="EMBL/GenBank/DDBJ databases">
        <authorList>
            <person name="Corre E."/>
            <person name="Pelletier E."/>
            <person name="Niang G."/>
            <person name="Scheremetjew M."/>
            <person name="Finn R."/>
            <person name="Kale V."/>
            <person name="Holt S."/>
            <person name="Cochrane G."/>
            <person name="Meng A."/>
            <person name="Brown T."/>
            <person name="Cohen L."/>
        </authorList>
    </citation>
    <scope>NUCLEOTIDE SEQUENCE</scope>
    <source>
        <strain evidence="1">CCMP826</strain>
    </source>
</reference>
<evidence type="ECO:0000313" key="1">
    <source>
        <dbReference type="EMBL" id="CAD9517973.1"/>
    </source>
</evidence>